<protein>
    <recommendedName>
        <fullName evidence="1">F-box domain-containing protein</fullName>
    </recommendedName>
</protein>
<gene>
    <name evidence="2" type="ORF">EJD97_025630</name>
</gene>
<dbReference type="SUPFAM" id="SSF52058">
    <property type="entry name" value="L domain-like"/>
    <property type="match status" value="1"/>
</dbReference>
<accession>A0A6N2APC1</accession>
<proteinExistence type="predicted"/>
<sequence>MEVSTRKPKISSTGTGIDRISSLPDDVLHNVLSSLFIFDVVQLSVLSKRWRYVWTTMPYLHFDIDQFYSQRIKQQCDFVIAGRFKDFINWVLISQGETNKLVQFLLCFDNMFDKVAILRWINHVTLRRNVQQLVLKFCLSETFELPCCLVTSQSLQVLKLHLSGDVLKLPNFVGFHQLKFLHLEQVELSDEHLISCLFLNLETLILKECSVGDMTRLDIASTSLVHITLQNNISNVECYGNCEIKISCPSLKVLKYNAPVPKDIVVENLSSIEVVRINLIDSGSIKERGIMLHEVIKNVHHSTSVLKLCMTSISGLYHVARRIKLSPFSFYKLKSLKLEVVIYEESMQMMMLLLKYSPNLEVLKLWSDESVDESVNWQLLDLDESIVCLESHLKSIHLTGFKGEENEIELLKFFLKNALVLEKLMIFWEINMDKSQEASEEVLNFHRTSSHVVLTFLDAKPKQRSHNWYNRYSK</sequence>
<dbReference type="InterPro" id="IPR001810">
    <property type="entry name" value="F-box_dom"/>
</dbReference>
<dbReference type="InterPro" id="IPR053781">
    <property type="entry name" value="F-box_AtFBL13-like"/>
</dbReference>
<dbReference type="SMART" id="SM00579">
    <property type="entry name" value="FBD"/>
    <property type="match status" value="1"/>
</dbReference>
<feature type="domain" description="F-box" evidence="1">
    <location>
        <begin position="17"/>
        <end position="71"/>
    </location>
</feature>
<dbReference type="PANTHER" id="PTHR31900:SF30">
    <property type="entry name" value="SUPERFAMILY PROTEIN, PUTATIVE-RELATED"/>
    <property type="match status" value="1"/>
</dbReference>
<dbReference type="Pfam" id="PF00646">
    <property type="entry name" value="F-box"/>
    <property type="match status" value="1"/>
</dbReference>
<dbReference type="InterPro" id="IPR006566">
    <property type="entry name" value="FBD"/>
</dbReference>
<dbReference type="AlphaFoldDB" id="A0A6N2APC1"/>
<comment type="caution">
    <text evidence="2">The sequence shown here is derived from an EMBL/GenBank/DDBJ whole genome shotgun (WGS) entry which is preliminary data.</text>
</comment>
<dbReference type="SMART" id="SM00256">
    <property type="entry name" value="FBOX"/>
    <property type="match status" value="1"/>
</dbReference>
<dbReference type="PANTHER" id="PTHR31900">
    <property type="entry name" value="F-BOX/RNI SUPERFAMILY PROTEIN-RELATED"/>
    <property type="match status" value="1"/>
</dbReference>
<dbReference type="Gene3D" id="1.20.1280.50">
    <property type="match status" value="1"/>
</dbReference>
<dbReference type="SUPFAM" id="SSF81383">
    <property type="entry name" value="F-box domain"/>
    <property type="match status" value="1"/>
</dbReference>
<dbReference type="Pfam" id="PF08387">
    <property type="entry name" value="FBD"/>
    <property type="match status" value="1"/>
</dbReference>
<reference evidence="2" key="1">
    <citation type="submission" date="2019-05" db="EMBL/GenBank/DDBJ databases">
        <title>The de novo reference genome and transcriptome assemblies of the wild tomato species Solanum chilense.</title>
        <authorList>
            <person name="Stam R."/>
            <person name="Nosenko T."/>
            <person name="Hoerger A.C."/>
            <person name="Stephan W."/>
            <person name="Seidel M.A."/>
            <person name="Kuhn J.M.M."/>
            <person name="Haberer G."/>
            <person name="Tellier A."/>
        </authorList>
    </citation>
    <scope>NUCLEOTIDE SEQUENCE</scope>
    <source>
        <tissue evidence="2">Mature leaves</tissue>
    </source>
</reference>
<dbReference type="InterPro" id="IPR050232">
    <property type="entry name" value="FBL13/AtMIF1-like"/>
</dbReference>
<dbReference type="CDD" id="cd22160">
    <property type="entry name" value="F-box_AtFBL13-like"/>
    <property type="match status" value="1"/>
</dbReference>
<organism evidence="2">
    <name type="scientific">Solanum chilense</name>
    <name type="common">Tomato</name>
    <name type="synonym">Lycopersicon chilense</name>
    <dbReference type="NCBI Taxonomy" id="4083"/>
    <lineage>
        <taxon>Eukaryota</taxon>
        <taxon>Viridiplantae</taxon>
        <taxon>Streptophyta</taxon>
        <taxon>Embryophyta</taxon>
        <taxon>Tracheophyta</taxon>
        <taxon>Spermatophyta</taxon>
        <taxon>Magnoliopsida</taxon>
        <taxon>eudicotyledons</taxon>
        <taxon>Gunneridae</taxon>
        <taxon>Pentapetalae</taxon>
        <taxon>asterids</taxon>
        <taxon>lamiids</taxon>
        <taxon>Solanales</taxon>
        <taxon>Solanaceae</taxon>
        <taxon>Solanoideae</taxon>
        <taxon>Solaneae</taxon>
        <taxon>Solanum</taxon>
        <taxon>Solanum subgen. Lycopersicon</taxon>
    </lineage>
</organism>
<evidence type="ECO:0000259" key="1">
    <source>
        <dbReference type="PROSITE" id="PS50181"/>
    </source>
</evidence>
<evidence type="ECO:0000313" key="2">
    <source>
        <dbReference type="EMBL" id="TMW84206.1"/>
    </source>
</evidence>
<name>A0A6N2APC1_SOLCI</name>
<dbReference type="PROSITE" id="PS50181">
    <property type="entry name" value="FBOX"/>
    <property type="match status" value="1"/>
</dbReference>
<dbReference type="EMBL" id="RXGB01009743">
    <property type="protein sequence ID" value="TMW84206.1"/>
    <property type="molecule type" value="Genomic_DNA"/>
</dbReference>
<dbReference type="InterPro" id="IPR036047">
    <property type="entry name" value="F-box-like_dom_sf"/>
</dbReference>